<feature type="region of interest" description="Disordered" evidence="1">
    <location>
        <begin position="50"/>
        <end position="69"/>
    </location>
</feature>
<accession>A0A834ZNS3</accession>
<dbReference type="Proteomes" id="UP000655225">
    <property type="component" value="Unassembled WGS sequence"/>
</dbReference>
<reference evidence="2 3" key="1">
    <citation type="submission" date="2020-04" db="EMBL/GenBank/DDBJ databases">
        <title>Plant Genome Project.</title>
        <authorList>
            <person name="Zhang R.-G."/>
        </authorList>
    </citation>
    <scope>NUCLEOTIDE SEQUENCE [LARGE SCALE GENOMIC DNA]</scope>
    <source>
        <strain evidence="2">YNK0</strain>
        <tissue evidence="2">Leaf</tissue>
    </source>
</reference>
<dbReference type="OrthoDB" id="88410at2759"/>
<dbReference type="PANTHER" id="PTHR34724">
    <property type="entry name" value="OS12G0596101 PROTEIN"/>
    <property type="match status" value="1"/>
</dbReference>
<dbReference type="PANTHER" id="PTHR34724:SF2">
    <property type="entry name" value="OS12G0596101 PROTEIN"/>
    <property type="match status" value="1"/>
</dbReference>
<organism evidence="2 3">
    <name type="scientific">Tetracentron sinense</name>
    <name type="common">Spur-leaf</name>
    <dbReference type="NCBI Taxonomy" id="13715"/>
    <lineage>
        <taxon>Eukaryota</taxon>
        <taxon>Viridiplantae</taxon>
        <taxon>Streptophyta</taxon>
        <taxon>Embryophyta</taxon>
        <taxon>Tracheophyta</taxon>
        <taxon>Spermatophyta</taxon>
        <taxon>Magnoliopsida</taxon>
        <taxon>Trochodendrales</taxon>
        <taxon>Trochodendraceae</taxon>
        <taxon>Tetracentron</taxon>
    </lineage>
</organism>
<evidence type="ECO:0000313" key="2">
    <source>
        <dbReference type="EMBL" id="KAF8410606.1"/>
    </source>
</evidence>
<sequence>MCFRVECKQCGKYGWGGCGEHLPSIYANIEKGKHCMCRSWPGVVIPSETATKQQPVSSASVSATDKVKS</sequence>
<evidence type="ECO:0000256" key="1">
    <source>
        <dbReference type="SAM" id="MobiDB-lite"/>
    </source>
</evidence>
<protein>
    <submittedName>
        <fullName evidence="2">Uncharacterized protein</fullName>
    </submittedName>
</protein>
<dbReference type="AlphaFoldDB" id="A0A834ZNS3"/>
<dbReference type="EMBL" id="JABCRI010000002">
    <property type="protein sequence ID" value="KAF8410606.1"/>
    <property type="molecule type" value="Genomic_DNA"/>
</dbReference>
<proteinExistence type="predicted"/>
<comment type="caution">
    <text evidence="2">The sequence shown here is derived from an EMBL/GenBank/DDBJ whole genome shotgun (WGS) entry which is preliminary data.</text>
</comment>
<evidence type="ECO:0000313" key="3">
    <source>
        <dbReference type="Proteomes" id="UP000655225"/>
    </source>
</evidence>
<feature type="compositionally biased region" description="Polar residues" evidence="1">
    <location>
        <begin position="50"/>
        <end position="63"/>
    </location>
</feature>
<keyword evidence="3" id="KW-1185">Reference proteome</keyword>
<gene>
    <name evidence="2" type="ORF">HHK36_003138</name>
</gene>
<name>A0A834ZNS3_TETSI</name>
<dbReference type="OMA" id="HYIHYNF"/>